<proteinExistence type="predicted"/>
<dbReference type="InterPro" id="IPR020449">
    <property type="entry name" value="Tscrpt_reg_AraC-type_HTH"/>
</dbReference>
<keyword evidence="5" id="KW-1185">Reference proteome</keyword>
<dbReference type="SUPFAM" id="SSF51215">
    <property type="entry name" value="Regulatory protein AraC"/>
    <property type="match status" value="1"/>
</dbReference>
<dbReference type="PANTHER" id="PTHR43280:SF30">
    <property type="entry name" value="MMSAB OPERON REGULATORY PROTEIN"/>
    <property type="match status" value="1"/>
</dbReference>
<dbReference type="PRINTS" id="PR00032">
    <property type="entry name" value="HTHARAC"/>
</dbReference>
<dbReference type="GO" id="GO:0003700">
    <property type="term" value="F:DNA-binding transcription factor activity"/>
    <property type="evidence" value="ECO:0007669"/>
    <property type="project" value="InterPro"/>
</dbReference>
<dbReference type="InterPro" id="IPR018060">
    <property type="entry name" value="HTH_AraC"/>
</dbReference>
<dbReference type="InterPro" id="IPR009057">
    <property type="entry name" value="Homeodomain-like_sf"/>
</dbReference>
<dbReference type="RefSeq" id="WP_019130189.1">
    <property type="nucleotide sequence ID" value="NZ_AP019735.1"/>
</dbReference>
<dbReference type="InterPro" id="IPR037923">
    <property type="entry name" value="HTH-like"/>
</dbReference>
<reference evidence="5" key="1">
    <citation type="submission" date="2019-06" db="EMBL/GenBank/DDBJ databases">
        <title>Alistipes onderdonkii subsp. vulgaris subsp. nov., Alistipes dispar sp. nov. and Alistipes communis sp. nov., isolated from human faeces, and creation of Alistipes onderdonkii subsp. onderdonkii subsp. nov.</title>
        <authorList>
            <person name="Sakamoto M."/>
            <person name="Ikeyama N."/>
            <person name="Ogata Y."/>
            <person name="Suda W."/>
            <person name="Iino T."/>
            <person name="Hattori M."/>
            <person name="Ohkuma M."/>
        </authorList>
    </citation>
    <scope>NUCLEOTIDE SEQUENCE [LARGE SCALE GENOMIC DNA]</scope>
    <source>
        <strain evidence="5">5CBH24</strain>
    </source>
</reference>
<evidence type="ECO:0000256" key="1">
    <source>
        <dbReference type="ARBA" id="ARBA00023015"/>
    </source>
</evidence>
<dbReference type="Gene3D" id="1.10.10.60">
    <property type="entry name" value="Homeodomain-like"/>
    <property type="match status" value="2"/>
</dbReference>
<keyword evidence="3" id="KW-0804">Transcription</keyword>
<dbReference type="OrthoDB" id="9813413at2"/>
<dbReference type="Pfam" id="PF02311">
    <property type="entry name" value="AraC_binding"/>
    <property type="match status" value="1"/>
</dbReference>
<dbReference type="SMART" id="SM00342">
    <property type="entry name" value="HTH_ARAC"/>
    <property type="match status" value="1"/>
</dbReference>
<accession>A0A4Y1WTE4</accession>
<dbReference type="SUPFAM" id="SSF46689">
    <property type="entry name" value="Homeodomain-like"/>
    <property type="match status" value="2"/>
</dbReference>
<dbReference type="Pfam" id="PF12833">
    <property type="entry name" value="HTH_18"/>
    <property type="match status" value="1"/>
</dbReference>
<dbReference type="PANTHER" id="PTHR43280">
    <property type="entry name" value="ARAC-FAMILY TRANSCRIPTIONAL REGULATOR"/>
    <property type="match status" value="1"/>
</dbReference>
<dbReference type="PROSITE" id="PS01124">
    <property type="entry name" value="HTH_ARAC_FAMILY_2"/>
    <property type="match status" value="1"/>
</dbReference>
<dbReference type="GeneID" id="78342392"/>
<dbReference type="KEGG" id="acou:A5CBH24_16760"/>
<organism evidence="4 5">
    <name type="scientific">Alistipes communis</name>
    <dbReference type="NCBI Taxonomy" id="2585118"/>
    <lineage>
        <taxon>Bacteria</taxon>
        <taxon>Pseudomonadati</taxon>
        <taxon>Bacteroidota</taxon>
        <taxon>Bacteroidia</taxon>
        <taxon>Bacteroidales</taxon>
        <taxon>Rikenellaceae</taxon>
        <taxon>Alistipes</taxon>
    </lineage>
</organism>
<dbReference type="AlphaFoldDB" id="A0A4Y1WTE4"/>
<keyword evidence="2" id="KW-0238">DNA-binding</keyword>
<name>A0A4Y1WTE4_9BACT</name>
<dbReference type="EMBL" id="AP019735">
    <property type="protein sequence ID" value="BBL04363.1"/>
    <property type="molecule type" value="Genomic_DNA"/>
</dbReference>
<evidence type="ECO:0000313" key="4">
    <source>
        <dbReference type="EMBL" id="BBL04363.1"/>
    </source>
</evidence>
<dbReference type="Proteomes" id="UP000318946">
    <property type="component" value="Chromosome"/>
</dbReference>
<evidence type="ECO:0000256" key="2">
    <source>
        <dbReference type="ARBA" id="ARBA00023125"/>
    </source>
</evidence>
<gene>
    <name evidence="4" type="ORF">A5CBH24_16760</name>
</gene>
<evidence type="ECO:0000256" key="3">
    <source>
        <dbReference type="ARBA" id="ARBA00023163"/>
    </source>
</evidence>
<evidence type="ECO:0000313" key="5">
    <source>
        <dbReference type="Proteomes" id="UP000318946"/>
    </source>
</evidence>
<dbReference type="GO" id="GO:0043565">
    <property type="term" value="F:sequence-specific DNA binding"/>
    <property type="evidence" value="ECO:0007669"/>
    <property type="project" value="InterPro"/>
</dbReference>
<sequence length="306" mass="35086">METSAHIKYLLANEQDNRWGVVVTTTGYQIIEPQTSYPPSNHPVRYLFSVEKGRLLNEYQLIYISRGDGQFVSASHKETSFEGGGKFILLFPGEWHSYRPSPKTGWHEYWIGFTGPDIDRKVGAKFLDPHRPLFNVGYHEDIINLYKLALRTAQEQGSGFQQILAGIVNLLLGFAYAEHMQTALEDMQVAAQLNEAKIIMQDNFNRNLSCQEVAARICMSYSRFRRLFRQYVGFAPAQYLLELKINKSKELLTNSALTCQEIAFESGFEYPSHFNIAFKKKTGITPNQYRDLTQGRLQEIPDSIHL</sequence>
<dbReference type="InterPro" id="IPR003313">
    <property type="entry name" value="AraC-bd"/>
</dbReference>
<protein>
    <submittedName>
        <fullName evidence="4">Transcriptional regulator</fullName>
    </submittedName>
</protein>
<keyword evidence="1" id="KW-0805">Transcription regulation</keyword>